<evidence type="ECO:0000313" key="9">
    <source>
        <dbReference type="Proteomes" id="UP000008181"/>
    </source>
</evidence>
<protein>
    <recommendedName>
        <fullName evidence="6">Large ribosomal subunit protein mL49</fullName>
    </recommendedName>
</protein>
<dbReference type="PANTHER" id="PTHR13477">
    <property type="entry name" value="MITOCHONDRIAL 39S RIBOSOMAL PROTEIN L49"/>
    <property type="match status" value="1"/>
</dbReference>
<evidence type="ECO:0000256" key="7">
    <source>
        <dbReference type="SAM" id="MobiDB-lite"/>
    </source>
</evidence>
<feature type="region of interest" description="Disordered" evidence="7">
    <location>
        <begin position="144"/>
        <end position="184"/>
    </location>
</feature>
<gene>
    <name evidence="8" type="ORF">THITE_2117961</name>
</gene>
<feature type="compositionally biased region" description="Low complexity" evidence="7">
    <location>
        <begin position="55"/>
        <end position="74"/>
    </location>
</feature>
<dbReference type="Gene3D" id="3.30.780.10">
    <property type="entry name" value="SUI1-like domain"/>
    <property type="match status" value="1"/>
</dbReference>
<keyword evidence="3" id="KW-0689">Ribosomal protein</keyword>
<dbReference type="GO" id="GO:0006412">
    <property type="term" value="P:translation"/>
    <property type="evidence" value="ECO:0007669"/>
    <property type="project" value="InterPro"/>
</dbReference>
<dbReference type="EMBL" id="CP003011">
    <property type="protein sequence ID" value="AEO68428.1"/>
    <property type="molecule type" value="Genomic_DNA"/>
</dbReference>
<dbReference type="Pfam" id="PF05046">
    <property type="entry name" value="Img2"/>
    <property type="match status" value="1"/>
</dbReference>
<reference evidence="8 9" key="1">
    <citation type="journal article" date="2011" name="Nat. Biotechnol.">
        <title>Comparative genomic analysis of the thermophilic biomass-degrading fungi Myceliophthora thermophila and Thielavia terrestris.</title>
        <authorList>
            <person name="Berka R.M."/>
            <person name="Grigoriev I.V."/>
            <person name="Otillar R."/>
            <person name="Salamov A."/>
            <person name="Grimwood J."/>
            <person name="Reid I."/>
            <person name="Ishmael N."/>
            <person name="John T."/>
            <person name="Darmond C."/>
            <person name="Moisan M.-C."/>
            <person name="Henrissat B."/>
            <person name="Coutinho P.M."/>
            <person name="Lombard V."/>
            <person name="Natvig D.O."/>
            <person name="Lindquist E."/>
            <person name="Schmutz J."/>
            <person name="Lucas S."/>
            <person name="Harris P."/>
            <person name="Powlowski J."/>
            <person name="Bellemare A."/>
            <person name="Taylor D."/>
            <person name="Butler G."/>
            <person name="de Vries R.P."/>
            <person name="Allijn I.E."/>
            <person name="van den Brink J."/>
            <person name="Ushinsky S."/>
            <person name="Storms R."/>
            <person name="Powell A.J."/>
            <person name="Paulsen I.T."/>
            <person name="Elbourne L.D.H."/>
            <person name="Baker S.E."/>
            <person name="Magnuson J."/>
            <person name="LaBoissiere S."/>
            <person name="Clutterbuck A.J."/>
            <person name="Martinez D."/>
            <person name="Wogulis M."/>
            <person name="de Leon A.L."/>
            <person name="Rey M.W."/>
            <person name="Tsang A."/>
        </authorList>
    </citation>
    <scope>NUCLEOTIDE SEQUENCE [LARGE SCALE GENOMIC DNA]</scope>
    <source>
        <strain evidence="9">ATCC 38088 / NRRL 8126</strain>
    </source>
</reference>
<feature type="compositionally biased region" description="Acidic residues" evidence="7">
    <location>
        <begin position="151"/>
        <end position="160"/>
    </location>
</feature>
<evidence type="ECO:0000256" key="3">
    <source>
        <dbReference type="ARBA" id="ARBA00022980"/>
    </source>
</evidence>
<proteinExistence type="inferred from homology"/>
<dbReference type="GO" id="GO:0003735">
    <property type="term" value="F:structural constituent of ribosome"/>
    <property type="evidence" value="ECO:0007669"/>
    <property type="project" value="InterPro"/>
</dbReference>
<evidence type="ECO:0000256" key="6">
    <source>
        <dbReference type="ARBA" id="ARBA00035191"/>
    </source>
</evidence>
<dbReference type="Proteomes" id="UP000008181">
    <property type="component" value="Chromosome 3"/>
</dbReference>
<dbReference type="InterPro" id="IPR007740">
    <property type="entry name" value="Ribosomal_mL49"/>
</dbReference>
<comment type="similarity">
    <text evidence="2">Belongs to the mitochondrion-specific ribosomal protein mL49 family.</text>
</comment>
<dbReference type="HOGENOM" id="CLU_1284066_0_0_1"/>
<evidence type="ECO:0000256" key="4">
    <source>
        <dbReference type="ARBA" id="ARBA00023128"/>
    </source>
</evidence>
<keyword evidence="9" id="KW-1185">Reference proteome</keyword>
<comment type="subcellular location">
    <subcellularLocation>
        <location evidence="1">Mitochondrion</location>
    </subcellularLocation>
</comment>
<keyword evidence="5" id="KW-0687">Ribonucleoprotein</keyword>
<sequence>MLRPAALVRAFAAPSRRLLQQLPAFTVPLASRRSLATTASSTTTTTTPPPPPQQQPASASSPSSSSPQTAKTAPEPQPAPPQPATPSAAAAGATGRAALPFHISRTPSNRLAIYHRSKRGGNLKQTVIKKVEGDRAAFRELLTQALTSAEEGAEKEEEEQGPGGKDTATDTTEAKDKGKKAKAKELVKLNPVTGHVVVSGHRRVWVKNFIEKLGF</sequence>
<evidence type="ECO:0000256" key="1">
    <source>
        <dbReference type="ARBA" id="ARBA00004173"/>
    </source>
</evidence>
<feature type="region of interest" description="Disordered" evidence="7">
    <location>
        <begin position="25"/>
        <end position="95"/>
    </location>
</feature>
<name>G2R695_THETT</name>
<dbReference type="AlphaFoldDB" id="G2R695"/>
<dbReference type="RefSeq" id="XP_003654764.1">
    <property type="nucleotide sequence ID" value="XM_003654716.1"/>
</dbReference>
<dbReference type="KEGG" id="ttt:THITE_2117961"/>
<dbReference type="eggNOG" id="KOG4034">
    <property type="taxonomic scope" value="Eukaryota"/>
</dbReference>
<evidence type="ECO:0000313" key="8">
    <source>
        <dbReference type="EMBL" id="AEO68428.1"/>
    </source>
</evidence>
<dbReference type="OrthoDB" id="19439at2759"/>
<feature type="compositionally biased region" description="Low complexity" evidence="7">
    <location>
        <begin position="85"/>
        <end position="95"/>
    </location>
</feature>
<dbReference type="GO" id="GO:0005762">
    <property type="term" value="C:mitochondrial large ribosomal subunit"/>
    <property type="evidence" value="ECO:0007669"/>
    <property type="project" value="TreeGrafter"/>
</dbReference>
<keyword evidence="4" id="KW-0496">Mitochondrion</keyword>
<evidence type="ECO:0000256" key="5">
    <source>
        <dbReference type="ARBA" id="ARBA00023274"/>
    </source>
</evidence>
<dbReference type="STRING" id="578455.G2R695"/>
<feature type="compositionally biased region" description="Pro residues" evidence="7">
    <location>
        <begin position="75"/>
        <end position="84"/>
    </location>
</feature>
<accession>G2R695</accession>
<organism evidence="8 9">
    <name type="scientific">Thermothielavioides terrestris (strain ATCC 38088 / NRRL 8126)</name>
    <name type="common">Thielavia terrestris</name>
    <dbReference type="NCBI Taxonomy" id="578455"/>
    <lineage>
        <taxon>Eukaryota</taxon>
        <taxon>Fungi</taxon>
        <taxon>Dikarya</taxon>
        <taxon>Ascomycota</taxon>
        <taxon>Pezizomycotina</taxon>
        <taxon>Sordariomycetes</taxon>
        <taxon>Sordariomycetidae</taxon>
        <taxon>Sordariales</taxon>
        <taxon>Chaetomiaceae</taxon>
        <taxon>Thermothielavioides</taxon>
        <taxon>Thermothielavioides terrestris</taxon>
    </lineage>
</organism>
<feature type="compositionally biased region" description="Low complexity" evidence="7">
    <location>
        <begin position="36"/>
        <end position="46"/>
    </location>
</feature>
<dbReference type="GeneID" id="11518245"/>
<evidence type="ECO:0000256" key="2">
    <source>
        <dbReference type="ARBA" id="ARBA00005677"/>
    </source>
</evidence>
<dbReference type="PANTHER" id="PTHR13477:SF0">
    <property type="entry name" value="LARGE RIBOSOMAL SUBUNIT PROTEIN ML49"/>
    <property type="match status" value="1"/>
</dbReference>